<name>A0AAV0B275_PHAPC</name>
<dbReference type="EMBL" id="CALTRL010002525">
    <property type="protein sequence ID" value="CAH7675943.1"/>
    <property type="molecule type" value="Genomic_DNA"/>
</dbReference>
<proteinExistence type="predicted"/>
<evidence type="ECO:0000313" key="2">
    <source>
        <dbReference type="Proteomes" id="UP001153365"/>
    </source>
</evidence>
<organism evidence="1 2">
    <name type="scientific">Phakopsora pachyrhizi</name>
    <name type="common">Asian soybean rust disease fungus</name>
    <dbReference type="NCBI Taxonomy" id="170000"/>
    <lineage>
        <taxon>Eukaryota</taxon>
        <taxon>Fungi</taxon>
        <taxon>Dikarya</taxon>
        <taxon>Basidiomycota</taxon>
        <taxon>Pucciniomycotina</taxon>
        <taxon>Pucciniomycetes</taxon>
        <taxon>Pucciniales</taxon>
        <taxon>Phakopsoraceae</taxon>
        <taxon>Phakopsora</taxon>
    </lineage>
</organism>
<gene>
    <name evidence="1" type="ORF">PPACK8108_LOCUS11025</name>
</gene>
<comment type="caution">
    <text evidence="1">The sequence shown here is derived from an EMBL/GenBank/DDBJ whole genome shotgun (WGS) entry which is preliminary data.</text>
</comment>
<protein>
    <submittedName>
        <fullName evidence="1">Uncharacterized protein</fullName>
    </submittedName>
</protein>
<evidence type="ECO:0000313" key="1">
    <source>
        <dbReference type="EMBL" id="CAH7675943.1"/>
    </source>
</evidence>
<dbReference type="Proteomes" id="UP001153365">
    <property type="component" value="Unassembled WGS sequence"/>
</dbReference>
<sequence>MSIQGLIKMINKKNFGKECRKAANRYGQVDVTDFQKWSRSVTSSDYSKSLQSAGVYPQRKGLHSVVEADLGSALYLEERRVSWLISEKMGNVIGYHPDALKQWKTF</sequence>
<keyword evidence="2" id="KW-1185">Reference proteome</keyword>
<dbReference type="AlphaFoldDB" id="A0AAV0B275"/>
<reference evidence="1" key="1">
    <citation type="submission" date="2022-06" db="EMBL/GenBank/DDBJ databases">
        <authorList>
            <consortium name="SYNGENTA / RWTH Aachen University"/>
        </authorList>
    </citation>
    <scope>NUCLEOTIDE SEQUENCE</scope>
</reference>
<accession>A0AAV0B275</accession>